<comment type="caution">
    <text evidence="1">The sequence shown here is derived from an EMBL/GenBank/DDBJ whole genome shotgun (WGS) entry which is preliminary data.</text>
</comment>
<evidence type="ECO:0008006" key="3">
    <source>
        <dbReference type="Google" id="ProtNLM"/>
    </source>
</evidence>
<reference evidence="1 2" key="1">
    <citation type="submission" date="2021-02" db="EMBL/GenBank/DDBJ databases">
        <title>Leishmania (Mundinia) enrietti genome sequencing and assembly.</title>
        <authorList>
            <person name="Almutairi H."/>
            <person name="Gatherer D."/>
        </authorList>
    </citation>
    <scope>NUCLEOTIDE SEQUENCE [LARGE SCALE GENOMIC DNA]</scope>
    <source>
        <strain evidence="1">CUR178</strain>
    </source>
</reference>
<dbReference type="KEGG" id="lenr:94174901"/>
<proteinExistence type="predicted"/>
<name>A0A836HVP8_LEIEN</name>
<dbReference type="AlphaFoldDB" id="A0A836HVP8"/>
<gene>
    <name evidence="1" type="ORF">CUR178_07754</name>
</gene>
<evidence type="ECO:0000313" key="1">
    <source>
        <dbReference type="EMBL" id="KAG5483433.1"/>
    </source>
</evidence>
<dbReference type="GeneID" id="94174901"/>
<dbReference type="RefSeq" id="XP_067694650.1">
    <property type="nucleotide sequence ID" value="XM_067839391.1"/>
</dbReference>
<evidence type="ECO:0000313" key="2">
    <source>
        <dbReference type="Proteomes" id="UP000674179"/>
    </source>
</evidence>
<keyword evidence="2" id="KW-1185">Reference proteome</keyword>
<organism evidence="1 2">
    <name type="scientific">Leishmania enriettii</name>
    <dbReference type="NCBI Taxonomy" id="5663"/>
    <lineage>
        <taxon>Eukaryota</taxon>
        <taxon>Discoba</taxon>
        <taxon>Euglenozoa</taxon>
        <taxon>Kinetoplastea</taxon>
        <taxon>Metakinetoplastina</taxon>
        <taxon>Trypanosomatida</taxon>
        <taxon>Trypanosomatidae</taxon>
        <taxon>Leishmaniinae</taxon>
        <taxon>Leishmania</taxon>
    </lineage>
</organism>
<sequence>MASGFVEFELLRGKNYPQSEDDPNPCTTQVAVAVVDALTGALISTAQLSSIQENSNAPFYNDTMSFRVDKGPENICFSIKVSEHSRKEVPLTLFYGKQMIGLSKVKAKQRFVIPLFSEEEHTERTEIGVDSLDLENNGTTPFLCARIHFTKDKVLDTTDPYSDVDVSNKHISLDGINQLVPEGTQYVWLRLKRDKNWTNSYQYELLVLWRCRAPLEGEPQASTKPRKGPGGGMAATLAREQDSTRTLGDIITKKWCCRRTHQVLTRVCMTAEKYGKKITDLTFTPKEEVEFRTNKKQRCVLLEQICKNKLEDPGSNHLRDWLNRIWVLFVTGVDSDPAGPRVLSYEVRKALHDAQFTEADAIILQACLLFSFIPSLKYETCQAISESDYRASPPEKIRELTGFEASQCRVTPSQEQFTHVFVSFVGSLLETLTEAEIVKAAAEFKTAIWDAQQRIAKGAKNTIDSHRRNYDGSILKGNGIHINHLDKLGRRKQTPKFV</sequence>
<dbReference type="OrthoDB" id="258593at2759"/>
<protein>
    <recommendedName>
        <fullName evidence="3">C2 domain-containing protein</fullName>
    </recommendedName>
</protein>
<accession>A0A836HVP8</accession>
<dbReference type="Proteomes" id="UP000674179">
    <property type="component" value="Chromosome 13"/>
</dbReference>
<dbReference type="EMBL" id="JAFHKP010000013">
    <property type="protein sequence ID" value="KAG5483433.1"/>
    <property type="molecule type" value="Genomic_DNA"/>
</dbReference>